<evidence type="ECO:0000259" key="2">
    <source>
        <dbReference type="PROSITE" id="PS50846"/>
    </source>
</evidence>
<dbReference type="SUPFAM" id="SSF55008">
    <property type="entry name" value="HMA, heavy metal-associated domain"/>
    <property type="match status" value="2"/>
</dbReference>
<dbReference type="EMBL" id="CP136893">
    <property type="protein sequence ID" value="WOL05828.1"/>
    <property type="molecule type" value="Genomic_DNA"/>
</dbReference>
<dbReference type="InterPro" id="IPR036163">
    <property type="entry name" value="HMA_dom_sf"/>
</dbReference>
<name>A0AAQ3KFB4_9LILI</name>
<gene>
    <name evidence="3" type="ORF">Cni_G14559</name>
</gene>
<dbReference type="InterPro" id="IPR006121">
    <property type="entry name" value="HMA_dom"/>
</dbReference>
<feature type="region of interest" description="Disordered" evidence="1">
    <location>
        <begin position="206"/>
        <end position="239"/>
    </location>
</feature>
<evidence type="ECO:0000256" key="1">
    <source>
        <dbReference type="SAM" id="MobiDB-lite"/>
    </source>
</evidence>
<dbReference type="CDD" id="cd00371">
    <property type="entry name" value="HMA"/>
    <property type="match status" value="2"/>
</dbReference>
<protein>
    <submittedName>
        <fullName evidence="3">Heavy metal-associated isoprenylated plant protein 3-like</fullName>
    </submittedName>
</protein>
<dbReference type="InterPro" id="IPR044594">
    <property type="entry name" value="HIPP01/3/5/6"/>
</dbReference>
<accession>A0AAQ3KFB4</accession>
<dbReference type="Gene3D" id="3.30.70.100">
    <property type="match status" value="2"/>
</dbReference>
<dbReference type="PANTHER" id="PTHR46413">
    <property type="entry name" value="HEAVY METAL-ASSOCIATED ISOPRENYLATED PLANT PROTEIN 6"/>
    <property type="match status" value="1"/>
</dbReference>
<keyword evidence="4" id="KW-1185">Reference proteome</keyword>
<feature type="domain" description="HMA" evidence="2">
    <location>
        <begin position="137"/>
        <end position="204"/>
    </location>
</feature>
<feature type="compositionally biased region" description="Basic and acidic residues" evidence="1">
    <location>
        <begin position="97"/>
        <end position="108"/>
    </location>
</feature>
<organism evidence="3 4">
    <name type="scientific">Canna indica</name>
    <name type="common">Indian-shot</name>
    <dbReference type="NCBI Taxonomy" id="4628"/>
    <lineage>
        <taxon>Eukaryota</taxon>
        <taxon>Viridiplantae</taxon>
        <taxon>Streptophyta</taxon>
        <taxon>Embryophyta</taxon>
        <taxon>Tracheophyta</taxon>
        <taxon>Spermatophyta</taxon>
        <taxon>Magnoliopsida</taxon>
        <taxon>Liliopsida</taxon>
        <taxon>Zingiberales</taxon>
        <taxon>Cannaceae</taxon>
        <taxon>Canna</taxon>
    </lineage>
</organism>
<proteinExistence type="predicted"/>
<reference evidence="3 4" key="1">
    <citation type="submission" date="2023-10" db="EMBL/GenBank/DDBJ databases">
        <title>Chromosome-scale genome assembly provides insights into flower coloration mechanisms of Canna indica.</title>
        <authorList>
            <person name="Li C."/>
        </authorList>
    </citation>
    <scope>NUCLEOTIDE SEQUENCE [LARGE SCALE GENOMIC DNA]</scope>
    <source>
        <tissue evidence="3">Flower</tissue>
    </source>
</reference>
<dbReference type="Proteomes" id="UP001327560">
    <property type="component" value="Chromosome 4"/>
</dbReference>
<feature type="compositionally biased region" description="Basic and acidic residues" evidence="1">
    <location>
        <begin position="206"/>
        <end position="238"/>
    </location>
</feature>
<feature type="region of interest" description="Disordered" evidence="1">
    <location>
        <begin position="92"/>
        <end position="136"/>
    </location>
</feature>
<feature type="compositionally biased region" description="Basic and acidic residues" evidence="1">
    <location>
        <begin position="115"/>
        <end position="132"/>
    </location>
</feature>
<feature type="domain" description="HMA" evidence="2">
    <location>
        <begin position="27"/>
        <end position="90"/>
    </location>
</feature>
<feature type="region of interest" description="Disordered" evidence="1">
    <location>
        <begin position="1"/>
        <end position="28"/>
    </location>
</feature>
<dbReference type="PANTHER" id="PTHR46413:SF1">
    <property type="entry name" value="HEAVY METAL-ASSOCIATED ISOPRENYLATED PLANT PROTEIN 6"/>
    <property type="match status" value="1"/>
</dbReference>
<evidence type="ECO:0000313" key="4">
    <source>
        <dbReference type="Proteomes" id="UP001327560"/>
    </source>
</evidence>
<dbReference type="AlphaFoldDB" id="A0AAQ3KFB4"/>
<dbReference type="GO" id="GO:0046872">
    <property type="term" value="F:metal ion binding"/>
    <property type="evidence" value="ECO:0007669"/>
    <property type="project" value="InterPro"/>
</dbReference>
<dbReference type="PROSITE" id="PS50846">
    <property type="entry name" value="HMA_2"/>
    <property type="match status" value="2"/>
</dbReference>
<dbReference type="Pfam" id="PF00403">
    <property type="entry name" value="HMA"/>
    <property type="match status" value="2"/>
</dbReference>
<evidence type="ECO:0000313" key="3">
    <source>
        <dbReference type="EMBL" id="WOL05828.1"/>
    </source>
</evidence>
<sequence>MGEEKEKKWDGEKNKEQGGDGEKKKEEQAVEVKLDMHCEGCAHKVRKAVKGLEGVEAVIVDPASSKLKAIGKVDPWKLKEFLEAKTKKKVDFISPKDPPKKSKDDVDKKKNKGAAAEDKDKDKKKSSDDNKPKPPVISTVALKIPLHCDGCIKRIKRNICKIKGVDEVTADPAKDLVTVKGTMDAKTLPAVLKDKLKRSVEVIPAKKDGGGEKKEKGGKEKEAGGGEMKEKEGGKEETAATTVAEATKMDYYGPPYGGYAYRIEMIHAPQIFSDENPNACAVM</sequence>